<accession>A0A918J2E9</accession>
<evidence type="ECO:0000313" key="1">
    <source>
        <dbReference type="EMBL" id="GGW44317.1"/>
    </source>
</evidence>
<sequence>MKCLHLSRTYSALVKKGGIFIFGIVFLGSCSANKRSYAIKGEKVEIELLEHEKQLEGFLPSVLGLVIPKLINWGVTGTKTLIDKQAEKYTADYSASISRNDFYLPSEGENRLKQKYRGIQISRKAAISSKNKESSTTELSSNFIFHFDLNPERTFMSLNPKKIAVYYAKAKLNEKDENLDVVVSISISSTWVDAGQTFNKKEIGSFEFRFSDIVINQVYDENSSQIKLQQDNWFPLPPVSVDSGNTVADYGYFDINIKVIETDDFGKRLEKYSNTINSNSDLINSVLNKLVE</sequence>
<keyword evidence="2" id="KW-1185">Reference proteome</keyword>
<dbReference type="PROSITE" id="PS51257">
    <property type="entry name" value="PROKAR_LIPOPROTEIN"/>
    <property type="match status" value="1"/>
</dbReference>
<dbReference type="EMBL" id="BMWP01000025">
    <property type="protein sequence ID" value="GGW44317.1"/>
    <property type="molecule type" value="Genomic_DNA"/>
</dbReference>
<evidence type="ECO:0000313" key="2">
    <source>
        <dbReference type="Proteomes" id="UP000634668"/>
    </source>
</evidence>
<dbReference type="AlphaFoldDB" id="A0A918J2E9"/>
<proteinExistence type="predicted"/>
<organism evidence="1 2">
    <name type="scientific">Arenibacter certesii</name>
    <dbReference type="NCBI Taxonomy" id="228955"/>
    <lineage>
        <taxon>Bacteria</taxon>
        <taxon>Pseudomonadati</taxon>
        <taxon>Bacteroidota</taxon>
        <taxon>Flavobacteriia</taxon>
        <taxon>Flavobacteriales</taxon>
        <taxon>Flavobacteriaceae</taxon>
        <taxon>Arenibacter</taxon>
    </lineage>
</organism>
<protein>
    <recommendedName>
        <fullName evidence="3">Lipoprotein</fullName>
    </recommendedName>
</protein>
<reference evidence="1" key="1">
    <citation type="journal article" date="2014" name="Int. J. Syst. Evol. Microbiol.">
        <title>Complete genome sequence of Corynebacterium casei LMG S-19264T (=DSM 44701T), isolated from a smear-ripened cheese.</title>
        <authorList>
            <consortium name="US DOE Joint Genome Institute (JGI-PGF)"/>
            <person name="Walter F."/>
            <person name="Albersmeier A."/>
            <person name="Kalinowski J."/>
            <person name="Ruckert C."/>
        </authorList>
    </citation>
    <scope>NUCLEOTIDE SEQUENCE</scope>
    <source>
        <strain evidence="1">KCTC 12113</strain>
    </source>
</reference>
<gene>
    <name evidence="1" type="ORF">GCM10007383_30930</name>
</gene>
<dbReference type="Proteomes" id="UP000634668">
    <property type="component" value="Unassembled WGS sequence"/>
</dbReference>
<evidence type="ECO:0008006" key="3">
    <source>
        <dbReference type="Google" id="ProtNLM"/>
    </source>
</evidence>
<reference evidence="1" key="2">
    <citation type="submission" date="2020-09" db="EMBL/GenBank/DDBJ databases">
        <authorList>
            <person name="Sun Q."/>
            <person name="Kim S."/>
        </authorList>
    </citation>
    <scope>NUCLEOTIDE SEQUENCE</scope>
    <source>
        <strain evidence="1">KCTC 12113</strain>
    </source>
</reference>
<comment type="caution">
    <text evidence="1">The sequence shown here is derived from an EMBL/GenBank/DDBJ whole genome shotgun (WGS) entry which is preliminary data.</text>
</comment>
<dbReference type="RefSeq" id="WP_026814261.1">
    <property type="nucleotide sequence ID" value="NZ_BMWP01000025.1"/>
</dbReference>
<name>A0A918J2E9_9FLAO</name>